<dbReference type="EMBL" id="JACTNZ010000004">
    <property type="protein sequence ID" value="KAG5552402.1"/>
    <property type="molecule type" value="Genomic_DNA"/>
</dbReference>
<proteinExistence type="predicted"/>
<keyword evidence="7" id="KW-1185">Reference proteome</keyword>
<protein>
    <submittedName>
        <fullName evidence="3">Uncharacterized protein</fullName>
    </submittedName>
</protein>
<dbReference type="Proteomes" id="UP000823749">
    <property type="component" value="Chromosome 7"/>
</dbReference>
<evidence type="ECO:0000313" key="6">
    <source>
        <dbReference type="EMBL" id="KAG5553982.1"/>
    </source>
</evidence>
<dbReference type="EMBL" id="JACTNZ010000004">
    <property type="protein sequence ID" value="KAG5553982.1"/>
    <property type="molecule type" value="Genomic_DNA"/>
</dbReference>
<accession>A0AAV6JC90</accession>
<dbReference type="Proteomes" id="UP000823749">
    <property type="component" value="Chromosome 13"/>
</dbReference>
<name>A0AAV6JC90_9ERIC</name>
<dbReference type="EMBL" id="JACTNZ010000007">
    <property type="protein sequence ID" value="KAG5541016.1"/>
    <property type="molecule type" value="Genomic_DNA"/>
</dbReference>
<gene>
    <name evidence="5" type="ORF">RHGRI_010469</name>
    <name evidence="6" type="ORF">RHGRI_011749</name>
    <name evidence="4" type="ORF">RHGRI_021040</name>
    <name evidence="3" type="ORF">RHGRI_024568</name>
    <name evidence="2" type="ORF">RHGRI_025370</name>
    <name evidence="1" type="ORF">RHGRI_037365</name>
</gene>
<organism evidence="3 7">
    <name type="scientific">Rhododendron griersonianum</name>
    <dbReference type="NCBI Taxonomy" id="479676"/>
    <lineage>
        <taxon>Eukaryota</taxon>
        <taxon>Viridiplantae</taxon>
        <taxon>Streptophyta</taxon>
        <taxon>Embryophyta</taxon>
        <taxon>Tracheophyta</taxon>
        <taxon>Spermatophyta</taxon>
        <taxon>Magnoliopsida</taxon>
        <taxon>eudicotyledons</taxon>
        <taxon>Gunneridae</taxon>
        <taxon>Pentapetalae</taxon>
        <taxon>asterids</taxon>
        <taxon>Ericales</taxon>
        <taxon>Ericaceae</taxon>
        <taxon>Ericoideae</taxon>
        <taxon>Rhodoreae</taxon>
        <taxon>Rhododendron</taxon>
    </lineage>
</organism>
<reference evidence="3 7" key="1">
    <citation type="submission" date="2020-08" db="EMBL/GenBank/DDBJ databases">
        <title>Plant Genome Project.</title>
        <authorList>
            <person name="Zhang R.-G."/>
        </authorList>
    </citation>
    <scope>NUCLEOTIDE SEQUENCE</scope>
    <source>
        <strain evidence="3">WSP0</strain>
        <tissue evidence="3">Leaf</tissue>
    </source>
</reference>
<dbReference type="AlphaFoldDB" id="A0AAV6JC90"/>
<evidence type="ECO:0000313" key="1">
    <source>
        <dbReference type="EMBL" id="KAG5516611.1"/>
    </source>
</evidence>
<dbReference type="Proteomes" id="UP000823749">
    <property type="component" value="Chromosome 9"/>
</dbReference>
<dbReference type="EMBL" id="JACTNZ010000013">
    <property type="protein sequence ID" value="KAG5516611.1"/>
    <property type="molecule type" value="Genomic_DNA"/>
</dbReference>
<dbReference type="EMBL" id="JACTNZ010000008">
    <property type="protein sequence ID" value="KAG5537179.1"/>
    <property type="molecule type" value="Genomic_DNA"/>
</dbReference>
<evidence type="ECO:0000313" key="7">
    <source>
        <dbReference type="Proteomes" id="UP000823749"/>
    </source>
</evidence>
<evidence type="ECO:0000313" key="4">
    <source>
        <dbReference type="EMBL" id="KAG5541016.1"/>
    </source>
</evidence>
<dbReference type="Proteomes" id="UP000823749">
    <property type="component" value="Chromosome 8"/>
</dbReference>
<evidence type="ECO:0000313" key="3">
    <source>
        <dbReference type="EMBL" id="KAG5537179.1"/>
    </source>
</evidence>
<comment type="caution">
    <text evidence="3">The sequence shown here is derived from an EMBL/GenBank/DDBJ whole genome shotgun (WGS) entry which is preliminary data.</text>
</comment>
<evidence type="ECO:0000313" key="2">
    <source>
        <dbReference type="EMBL" id="KAG5530397.1"/>
    </source>
</evidence>
<dbReference type="EMBL" id="JACTNZ010000009">
    <property type="protein sequence ID" value="KAG5530397.1"/>
    <property type="molecule type" value="Genomic_DNA"/>
</dbReference>
<sequence length="65" mass="7763">MEGKLIFKRRMTMKSHINKLIFKLVCFCQEQWKASYTKLKTHTFSPHYKTMKTYLESEDESKGGV</sequence>
<dbReference type="Proteomes" id="UP000823749">
    <property type="component" value="Chromosome 4"/>
</dbReference>
<evidence type="ECO:0000313" key="5">
    <source>
        <dbReference type="EMBL" id="KAG5552402.1"/>
    </source>
</evidence>